<feature type="domain" description="YdbS-like PH" evidence="3">
    <location>
        <begin position="117"/>
        <end position="172"/>
    </location>
</feature>
<feature type="transmembrane region" description="Helical" evidence="2">
    <location>
        <begin position="43"/>
        <end position="67"/>
    </location>
</feature>
<dbReference type="InterPro" id="IPR005182">
    <property type="entry name" value="YdbS-like_PH"/>
</dbReference>
<proteinExistence type="predicted"/>
<dbReference type="PANTHER" id="PTHR34473">
    <property type="entry name" value="UPF0699 TRANSMEMBRANE PROTEIN YDBS"/>
    <property type="match status" value="1"/>
</dbReference>
<evidence type="ECO:0000313" key="4">
    <source>
        <dbReference type="EMBL" id="MBK8573025.1"/>
    </source>
</evidence>
<dbReference type="PANTHER" id="PTHR34473:SF2">
    <property type="entry name" value="UPF0699 TRANSMEMBRANE PROTEIN YDBT"/>
    <property type="match status" value="1"/>
</dbReference>
<evidence type="ECO:0000313" key="5">
    <source>
        <dbReference type="Proteomes" id="UP000709959"/>
    </source>
</evidence>
<reference evidence="4 5" key="1">
    <citation type="submission" date="2020-10" db="EMBL/GenBank/DDBJ databases">
        <title>Connecting structure to function with the recovery of over 1000 high-quality activated sludge metagenome-assembled genomes encoding full-length rRNA genes using long-read sequencing.</title>
        <authorList>
            <person name="Singleton C.M."/>
            <person name="Petriglieri F."/>
            <person name="Kristensen J.M."/>
            <person name="Kirkegaard R.H."/>
            <person name="Michaelsen T.Y."/>
            <person name="Andersen M.H."/>
            <person name="Karst S.M."/>
            <person name="Dueholm M.S."/>
            <person name="Nielsen P.H."/>
            <person name="Albertsen M."/>
        </authorList>
    </citation>
    <scope>NUCLEOTIDE SEQUENCE [LARGE SCALE GENOMIC DNA]</scope>
    <source>
        <strain evidence="4">OdNE_18-Q3-R46-58_MAXAC.008</strain>
    </source>
</reference>
<feature type="region of interest" description="Disordered" evidence="1">
    <location>
        <begin position="209"/>
        <end position="249"/>
    </location>
</feature>
<dbReference type="AlphaFoldDB" id="A0A936F3K0"/>
<gene>
    <name evidence="4" type="ORF">IPN91_10335</name>
</gene>
<feature type="transmembrane region" description="Helical" evidence="2">
    <location>
        <begin position="87"/>
        <end position="109"/>
    </location>
</feature>
<protein>
    <submittedName>
        <fullName evidence="4">PH domain-containing protein</fullName>
    </submittedName>
</protein>
<keyword evidence="2" id="KW-1133">Transmembrane helix</keyword>
<sequence length="249" mass="27166">MIEALRQRLLVLLRIPAAPHLPPGEEATSTVFRADAAYYRLRLWAWILRQGVAALGLVVGLLVLHALLSHPAPPRAAALVRQAPSLFVALETFAVLSFLVQLPFSFLALRWDYECRFYVLTERCVRIQEGIWNFREQTFTLANIQNLDVRQGPLQRLFGISDLVLRTAGGGEASREQPGQPPSLHEGSLKGLGDAAGVRNHILAQMKRYRDGGLGNPGDAQPQGATPDLATAAREAAAAARGLAKRLSP</sequence>
<dbReference type="EMBL" id="JADKCH010000011">
    <property type="protein sequence ID" value="MBK8573025.1"/>
    <property type="molecule type" value="Genomic_DNA"/>
</dbReference>
<evidence type="ECO:0000256" key="1">
    <source>
        <dbReference type="SAM" id="MobiDB-lite"/>
    </source>
</evidence>
<comment type="caution">
    <text evidence="4">The sequence shown here is derived from an EMBL/GenBank/DDBJ whole genome shotgun (WGS) entry which is preliminary data.</text>
</comment>
<evidence type="ECO:0000259" key="3">
    <source>
        <dbReference type="Pfam" id="PF03703"/>
    </source>
</evidence>
<dbReference type="Proteomes" id="UP000709959">
    <property type="component" value="Unassembled WGS sequence"/>
</dbReference>
<feature type="region of interest" description="Disordered" evidence="1">
    <location>
        <begin position="170"/>
        <end position="190"/>
    </location>
</feature>
<evidence type="ECO:0000256" key="2">
    <source>
        <dbReference type="SAM" id="Phobius"/>
    </source>
</evidence>
<keyword evidence="2" id="KW-0812">Transmembrane</keyword>
<organism evidence="4 5">
    <name type="scientific">Candidatus Geothrix odensensis</name>
    <dbReference type="NCBI Taxonomy" id="2954440"/>
    <lineage>
        <taxon>Bacteria</taxon>
        <taxon>Pseudomonadati</taxon>
        <taxon>Acidobacteriota</taxon>
        <taxon>Holophagae</taxon>
        <taxon>Holophagales</taxon>
        <taxon>Holophagaceae</taxon>
        <taxon>Geothrix</taxon>
    </lineage>
</organism>
<accession>A0A936F3K0</accession>
<keyword evidence="2" id="KW-0472">Membrane</keyword>
<name>A0A936F3K0_9BACT</name>
<feature type="compositionally biased region" description="Low complexity" evidence="1">
    <location>
        <begin position="229"/>
        <end position="249"/>
    </location>
</feature>
<dbReference type="Pfam" id="PF03703">
    <property type="entry name" value="bPH_2"/>
    <property type="match status" value="1"/>
</dbReference>